<protein>
    <submittedName>
        <fullName evidence="9">RDD family protein</fullName>
    </submittedName>
</protein>
<evidence type="ECO:0000313" key="10">
    <source>
        <dbReference type="Proteomes" id="UP000832041"/>
    </source>
</evidence>
<dbReference type="EMBL" id="CP051627">
    <property type="protein sequence ID" value="UPT19834.1"/>
    <property type="molecule type" value="Genomic_DNA"/>
</dbReference>
<comment type="subcellular location">
    <subcellularLocation>
        <location evidence="1">Cell membrane</location>
        <topology evidence="1">Multi-pass membrane protein</topology>
    </subcellularLocation>
</comment>
<keyword evidence="4 7" id="KW-1133">Transmembrane helix</keyword>
<sequence>MGESKGHDGPTGTTDGGSEGGEEFRYRGSRLGLPETGSGSVPGFGRRLVAVAVDWFLANCLSSLLFGLPALPGAQAAPASGPSLWLPLLVFGVLTAALLTLFGTTVGKRLVGIRIAATGERRWPWPVAMLVRTLLLCLALPAVVYDRDQRGLHDRAAGTVNQRF</sequence>
<gene>
    <name evidence="9" type="ORF">FOF52_01705</name>
</gene>
<proteinExistence type="predicted"/>
<dbReference type="PANTHER" id="PTHR36115:SF6">
    <property type="entry name" value="PROLINE-RICH ANTIGEN HOMOLOG"/>
    <property type="match status" value="1"/>
</dbReference>
<evidence type="ECO:0000256" key="4">
    <source>
        <dbReference type="ARBA" id="ARBA00022989"/>
    </source>
</evidence>
<evidence type="ECO:0000256" key="2">
    <source>
        <dbReference type="ARBA" id="ARBA00022475"/>
    </source>
</evidence>
<evidence type="ECO:0000256" key="7">
    <source>
        <dbReference type="SAM" id="Phobius"/>
    </source>
</evidence>
<evidence type="ECO:0000259" key="8">
    <source>
        <dbReference type="Pfam" id="PF06271"/>
    </source>
</evidence>
<evidence type="ECO:0000313" key="9">
    <source>
        <dbReference type="EMBL" id="UPT19834.1"/>
    </source>
</evidence>
<dbReference type="PIRSF" id="PIRSF021697">
    <property type="entry name" value="UCP021697"/>
    <property type="match status" value="1"/>
</dbReference>
<accession>A0ABY4KWN0</accession>
<evidence type="ECO:0000256" key="5">
    <source>
        <dbReference type="ARBA" id="ARBA00023136"/>
    </source>
</evidence>
<keyword evidence="2" id="KW-1003">Cell membrane</keyword>
<evidence type="ECO:0000256" key="3">
    <source>
        <dbReference type="ARBA" id="ARBA00022692"/>
    </source>
</evidence>
<dbReference type="RefSeq" id="WP_248592070.1">
    <property type="nucleotide sequence ID" value="NZ_BAABEB010000010.1"/>
</dbReference>
<feature type="transmembrane region" description="Helical" evidence="7">
    <location>
        <begin position="123"/>
        <end position="145"/>
    </location>
</feature>
<evidence type="ECO:0000256" key="6">
    <source>
        <dbReference type="SAM" id="MobiDB-lite"/>
    </source>
</evidence>
<feature type="domain" description="RDD" evidence="8">
    <location>
        <begin position="41"/>
        <end position="158"/>
    </location>
</feature>
<reference evidence="9 10" key="1">
    <citation type="submission" date="2020-04" db="EMBL/GenBank/DDBJ databases">
        <title>Thermobifida alba genome sequencing and assembly.</title>
        <authorList>
            <person name="Luzics S."/>
            <person name="Horvath B."/>
            <person name="Nagy I."/>
            <person name="Toth A."/>
            <person name="Nagy I."/>
            <person name="Kukolya J."/>
        </authorList>
    </citation>
    <scope>NUCLEOTIDE SEQUENCE [LARGE SCALE GENOMIC DNA]</scope>
    <source>
        <strain evidence="9 10">DSM 43795</strain>
    </source>
</reference>
<keyword evidence="3 7" id="KW-0812">Transmembrane</keyword>
<feature type="region of interest" description="Disordered" evidence="6">
    <location>
        <begin position="1"/>
        <end position="33"/>
    </location>
</feature>
<dbReference type="PANTHER" id="PTHR36115">
    <property type="entry name" value="PROLINE-RICH ANTIGEN HOMOLOG-RELATED"/>
    <property type="match status" value="1"/>
</dbReference>
<organism evidence="9 10">
    <name type="scientific">Thermobifida alba</name>
    <name type="common">Thermomonospora alba</name>
    <dbReference type="NCBI Taxonomy" id="53522"/>
    <lineage>
        <taxon>Bacteria</taxon>
        <taxon>Bacillati</taxon>
        <taxon>Actinomycetota</taxon>
        <taxon>Actinomycetes</taxon>
        <taxon>Streptosporangiales</taxon>
        <taxon>Nocardiopsidaceae</taxon>
        <taxon>Thermobifida</taxon>
    </lineage>
</organism>
<dbReference type="Proteomes" id="UP000832041">
    <property type="component" value="Chromosome"/>
</dbReference>
<keyword evidence="5 7" id="KW-0472">Membrane</keyword>
<evidence type="ECO:0000256" key="1">
    <source>
        <dbReference type="ARBA" id="ARBA00004651"/>
    </source>
</evidence>
<dbReference type="InterPro" id="IPR051791">
    <property type="entry name" value="Pra-immunoreactive"/>
</dbReference>
<dbReference type="Pfam" id="PF06271">
    <property type="entry name" value="RDD"/>
    <property type="match status" value="1"/>
</dbReference>
<dbReference type="InterPro" id="IPR010432">
    <property type="entry name" value="RDD"/>
</dbReference>
<feature type="transmembrane region" description="Helical" evidence="7">
    <location>
        <begin position="83"/>
        <end position="103"/>
    </location>
</feature>
<name>A0ABY4KWN0_THEAE</name>
<dbReference type="InterPro" id="IPR016795">
    <property type="entry name" value="UCP021697"/>
</dbReference>
<keyword evidence="10" id="KW-1185">Reference proteome</keyword>
<feature type="transmembrane region" description="Helical" evidence="7">
    <location>
        <begin position="48"/>
        <end position="71"/>
    </location>
</feature>